<keyword evidence="3" id="KW-1185">Reference proteome</keyword>
<evidence type="ECO:0000313" key="3">
    <source>
        <dbReference type="Proteomes" id="UP000709295"/>
    </source>
</evidence>
<dbReference type="InterPro" id="IPR050700">
    <property type="entry name" value="YIM1/Zinc_Alcohol_DH_Fams"/>
</dbReference>
<dbReference type="GO" id="GO:0016491">
    <property type="term" value="F:oxidoreductase activity"/>
    <property type="evidence" value="ECO:0007669"/>
    <property type="project" value="InterPro"/>
</dbReference>
<dbReference type="InterPro" id="IPR013154">
    <property type="entry name" value="ADH-like_N"/>
</dbReference>
<organism evidence="2 3">
    <name type="scientific">Phytophthora aleatoria</name>
    <dbReference type="NCBI Taxonomy" id="2496075"/>
    <lineage>
        <taxon>Eukaryota</taxon>
        <taxon>Sar</taxon>
        <taxon>Stramenopiles</taxon>
        <taxon>Oomycota</taxon>
        <taxon>Peronosporomycetes</taxon>
        <taxon>Peronosporales</taxon>
        <taxon>Peronosporaceae</taxon>
        <taxon>Phytophthora</taxon>
    </lineage>
</organism>
<dbReference type="PANTHER" id="PTHR11695:SF294">
    <property type="entry name" value="RETICULON-4-INTERACTING PROTEIN 1, MITOCHONDRIAL"/>
    <property type="match status" value="1"/>
</dbReference>
<dbReference type="AlphaFoldDB" id="A0A8J5J7H3"/>
<dbReference type="Pfam" id="PF13602">
    <property type="entry name" value="ADH_zinc_N_2"/>
    <property type="match status" value="1"/>
</dbReference>
<proteinExistence type="predicted"/>
<accession>A0A8J5J7H3</accession>
<comment type="caution">
    <text evidence="2">The sequence shown here is derived from an EMBL/GenBank/DDBJ whole genome shotgun (WGS) entry which is preliminary data.</text>
</comment>
<reference evidence="2" key="1">
    <citation type="submission" date="2021-01" db="EMBL/GenBank/DDBJ databases">
        <title>Phytophthora aleatoria, a newly-described species from Pinus radiata is distinct from Phytophthora cactorum isolates based on comparative genomics.</title>
        <authorList>
            <person name="Mcdougal R."/>
            <person name="Panda P."/>
            <person name="Williams N."/>
            <person name="Studholme D.J."/>
        </authorList>
    </citation>
    <scope>NUCLEOTIDE SEQUENCE</scope>
    <source>
        <strain evidence="2">NZFS 4037</strain>
    </source>
</reference>
<dbReference type="CDD" id="cd05289">
    <property type="entry name" value="MDR_like_2"/>
    <property type="match status" value="1"/>
</dbReference>
<protein>
    <recommendedName>
        <fullName evidence="1">Enoyl reductase (ER) domain-containing protein</fullName>
    </recommendedName>
</protein>
<name>A0A8J5J7H3_9STRA</name>
<dbReference type="Pfam" id="PF08240">
    <property type="entry name" value="ADH_N"/>
    <property type="match status" value="1"/>
</dbReference>
<dbReference type="PANTHER" id="PTHR11695">
    <property type="entry name" value="ALCOHOL DEHYDROGENASE RELATED"/>
    <property type="match status" value="1"/>
</dbReference>
<dbReference type="InterPro" id="IPR020843">
    <property type="entry name" value="ER"/>
</dbReference>
<evidence type="ECO:0000313" key="2">
    <source>
        <dbReference type="EMBL" id="KAG6967693.1"/>
    </source>
</evidence>
<dbReference type="EMBL" id="JAENGY010000263">
    <property type="protein sequence ID" value="KAG6967693.1"/>
    <property type="molecule type" value="Genomic_DNA"/>
</dbReference>
<sequence length="362" mass="39372">MHWLHSAWNELSPETIKGGFKKIDLLFDERTTPTLRCAEVNVDSELVDTLASLECIDEDIGEVGWDDDVQVRIKVRSAAVNPIDYKLAEFMGQMFFGKTPSVDEPFNIGFDVSGEVVEVGSDVKRIKIGAAVYASTPLNDMGTLAEYLILDEDVVALKPSNLDFNEAAAVPSVAVTAYAGMVSFAKLEKGEIVLILGGSSAVGMFAIQFAHEIGARVIATTSTRNVELVKSLGADEVIDYTQDKWADVLAPHSVDALYDCGVEPSSWNDGAQLVLKKNTGRFITLLPMPEPVKEAGFGAQLIDHVSSDDKSAKMLEVITEYIESGKARPVVDTVYPFEKALDAYAKLKTCHTQGKLVVQVHP</sequence>
<feature type="domain" description="Enoyl reductase (ER)" evidence="1">
    <location>
        <begin position="48"/>
        <end position="358"/>
    </location>
</feature>
<dbReference type="SMART" id="SM00829">
    <property type="entry name" value="PKS_ER"/>
    <property type="match status" value="1"/>
</dbReference>
<dbReference type="Proteomes" id="UP000709295">
    <property type="component" value="Unassembled WGS sequence"/>
</dbReference>
<evidence type="ECO:0000259" key="1">
    <source>
        <dbReference type="SMART" id="SM00829"/>
    </source>
</evidence>
<gene>
    <name evidence="2" type="ORF">JG688_00006189</name>
</gene>